<protein>
    <recommendedName>
        <fullName evidence="5">Importin subunit alpha</fullName>
    </recommendedName>
</protein>
<dbReference type="Pfam" id="PF16186">
    <property type="entry name" value="Arm_3"/>
    <property type="match status" value="1"/>
</dbReference>
<dbReference type="InterPro" id="IPR032413">
    <property type="entry name" value="Arm_3"/>
</dbReference>
<dbReference type="Pfam" id="PF00514">
    <property type="entry name" value="Arm"/>
    <property type="match status" value="6"/>
</dbReference>
<feature type="domain" description="IBB" evidence="8">
    <location>
        <begin position="2"/>
        <end position="67"/>
    </location>
</feature>
<dbReference type="OrthoDB" id="29145at2759"/>
<dbReference type="OMA" id="MVRNATW"/>
<keyword evidence="2 5" id="KW-0813">Transport</keyword>
<feature type="repeat" description="ARM" evidence="6">
    <location>
        <begin position="205"/>
        <end position="233"/>
    </location>
</feature>
<dbReference type="PROSITE" id="PS50176">
    <property type="entry name" value="ARM_REPEAT"/>
    <property type="match status" value="2"/>
</dbReference>
<dbReference type="eggNOG" id="KOG0166">
    <property type="taxonomic scope" value="Eukaryota"/>
</dbReference>
<dbReference type="STRING" id="595528.A0A0D2X3C9"/>
<dbReference type="SMART" id="SM00185">
    <property type="entry name" value="ARM"/>
    <property type="match status" value="8"/>
</dbReference>
<evidence type="ECO:0000256" key="3">
    <source>
        <dbReference type="ARBA" id="ARBA00022737"/>
    </source>
</evidence>
<reference evidence="10" key="1">
    <citation type="submission" date="2011-02" db="EMBL/GenBank/DDBJ databases">
        <title>The Genome Sequence of Capsaspora owczarzaki ATCC 30864.</title>
        <authorList>
            <person name="Russ C."/>
            <person name="Cuomo C."/>
            <person name="Burger G."/>
            <person name="Gray M.W."/>
            <person name="Holland P.W.H."/>
            <person name="King N."/>
            <person name="Lang F.B.F."/>
            <person name="Roger A.J."/>
            <person name="Ruiz-Trillo I."/>
            <person name="Young S.K."/>
            <person name="Zeng Q."/>
            <person name="Gargeya S."/>
            <person name="Alvarado L."/>
            <person name="Berlin A."/>
            <person name="Chapman S.B."/>
            <person name="Chen Z."/>
            <person name="Freedman E."/>
            <person name="Gellesch M."/>
            <person name="Goldberg J."/>
            <person name="Griggs A."/>
            <person name="Gujja S."/>
            <person name="Heilman E."/>
            <person name="Heiman D."/>
            <person name="Howarth C."/>
            <person name="Mehta T."/>
            <person name="Neiman D."/>
            <person name="Pearson M."/>
            <person name="Roberts A."/>
            <person name="Saif S."/>
            <person name="Shea T."/>
            <person name="Shenoy N."/>
            <person name="Sisk P."/>
            <person name="Stolte C."/>
            <person name="Sykes S."/>
            <person name="White J."/>
            <person name="Yandava C."/>
            <person name="Haas B."/>
            <person name="Nusbaum C."/>
            <person name="Birren B."/>
        </authorList>
    </citation>
    <scope>NUCLEOTIDE SEQUENCE</scope>
    <source>
        <strain evidence="10">ATCC 30864</strain>
    </source>
</reference>
<dbReference type="InterPro" id="IPR024931">
    <property type="entry name" value="Importin_alpha"/>
</dbReference>
<comment type="similarity">
    <text evidence="1 5">Belongs to the importin alpha family.</text>
</comment>
<accession>A0A0D2X3C9</accession>
<dbReference type="Pfam" id="PF01749">
    <property type="entry name" value="IBB"/>
    <property type="match status" value="1"/>
</dbReference>
<dbReference type="PROSITE" id="PS51214">
    <property type="entry name" value="IBB"/>
    <property type="match status" value="1"/>
</dbReference>
<dbReference type="InterPro" id="IPR016024">
    <property type="entry name" value="ARM-type_fold"/>
</dbReference>
<evidence type="ECO:0000313" key="10">
    <source>
        <dbReference type="Proteomes" id="UP000008743"/>
    </source>
</evidence>
<dbReference type="InterPro" id="IPR011989">
    <property type="entry name" value="ARM-like"/>
</dbReference>
<feature type="compositionally biased region" description="Polar residues" evidence="7">
    <location>
        <begin position="1"/>
        <end position="17"/>
    </location>
</feature>
<dbReference type="GO" id="GO:0006606">
    <property type="term" value="P:protein import into nucleus"/>
    <property type="evidence" value="ECO:0007669"/>
    <property type="project" value="InterPro"/>
</dbReference>
<dbReference type="SUPFAM" id="SSF48371">
    <property type="entry name" value="ARM repeat"/>
    <property type="match status" value="1"/>
</dbReference>
<evidence type="ECO:0000256" key="6">
    <source>
        <dbReference type="PROSITE-ProRule" id="PRU00259"/>
    </source>
</evidence>
<keyword evidence="3" id="KW-0677">Repeat</keyword>
<organism evidence="9 10">
    <name type="scientific">Capsaspora owczarzaki (strain ATCC 30864)</name>
    <dbReference type="NCBI Taxonomy" id="595528"/>
    <lineage>
        <taxon>Eukaryota</taxon>
        <taxon>Filasterea</taxon>
        <taxon>Capsaspora</taxon>
    </lineage>
</organism>
<evidence type="ECO:0000256" key="1">
    <source>
        <dbReference type="ARBA" id="ARBA00010394"/>
    </source>
</evidence>
<dbReference type="InterPro" id="IPR000225">
    <property type="entry name" value="Armadillo"/>
</dbReference>
<dbReference type="InParanoid" id="A0A0D2X3C9"/>
<dbReference type="EMBL" id="KE346366">
    <property type="protein sequence ID" value="KJE94089.1"/>
    <property type="molecule type" value="Genomic_DNA"/>
</dbReference>
<dbReference type="PIRSF" id="PIRSF005673">
    <property type="entry name" value="Importin_alpha"/>
    <property type="match status" value="1"/>
</dbReference>
<dbReference type="Proteomes" id="UP000008743">
    <property type="component" value="Unassembled WGS sequence"/>
</dbReference>
<evidence type="ECO:0000256" key="4">
    <source>
        <dbReference type="ARBA" id="ARBA00022927"/>
    </source>
</evidence>
<proteinExistence type="inferred from homology"/>
<evidence type="ECO:0000256" key="5">
    <source>
        <dbReference type="PIRNR" id="PIRNR005673"/>
    </source>
</evidence>
<feature type="compositionally biased region" description="Basic and acidic residues" evidence="7">
    <location>
        <begin position="32"/>
        <end position="49"/>
    </location>
</feature>
<evidence type="ECO:0000313" key="9">
    <source>
        <dbReference type="EMBL" id="KJE94089.1"/>
    </source>
</evidence>
<evidence type="ECO:0000256" key="2">
    <source>
        <dbReference type="ARBA" id="ARBA00022448"/>
    </source>
</evidence>
<dbReference type="InterPro" id="IPR002652">
    <property type="entry name" value="Importin-a_IBB"/>
</dbReference>
<dbReference type="Gene3D" id="1.25.10.10">
    <property type="entry name" value="Leucine-rich Repeat Variant"/>
    <property type="match status" value="1"/>
</dbReference>
<dbReference type="PANTHER" id="PTHR23316">
    <property type="entry name" value="IMPORTIN ALPHA"/>
    <property type="match status" value="1"/>
</dbReference>
<dbReference type="RefSeq" id="XP_004347532.1">
    <property type="nucleotide sequence ID" value="XM_004347482.2"/>
</dbReference>
<evidence type="ECO:0000256" key="7">
    <source>
        <dbReference type="SAM" id="MobiDB-lite"/>
    </source>
</evidence>
<name>A0A0D2X3C9_CAPO3</name>
<sequence>MSSQEYASGVSSSSQAMRASKYKQTRATDAGTMRERRATQQSDLRKRQQSEILAKRRRDLLADESPTVQEYLNQLPQIAAGILSDDPELQLDCTIKIRRLLSKERSPPIDRVVQINNGILIPRLVSFLNTENGNTLLQFEAAWALTNIVSGDSVYTSLVVAADAVPYFVALLYSQDDNVKEQAVWALGNIAGDKPAFRDVVLHNGVMTPLVTIIRSSSKMAMVRNATWTLSNLCRGKTPPPNMQIISPALSVIPILLYVKDEEILTDTCWALSYLTDADSLQIQTIVDTGITPRLTELLLHHNINVVTPAVRTVGNIVTADDRLTQVVVNHGVLAKLGTLLHGLRDNIKKEACWTISNITAGSADQIQAVINANLIPPLLVQLQTGEPKTRKEAAWAIANACAGGLQQQVLFIVDAGAVLPLCAQLVSTDLKLVHMILQALDRVFFFCPETLDLVESQNVHHVIESLQNSPAPNVAQKAAELIRNHVSDESYEALAPAQTQSAYQFGGIAPSNGGFKF</sequence>
<keyword evidence="4 5" id="KW-0653">Protein transport</keyword>
<gene>
    <name evidence="9" type="ORF">CAOG_004781</name>
</gene>
<feature type="repeat" description="ARM" evidence="6">
    <location>
        <begin position="163"/>
        <end position="205"/>
    </location>
</feature>
<dbReference type="GO" id="GO:0005737">
    <property type="term" value="C:cytoplasm"/>
    <property type="evidence" value="ECO:0007669"/>
    <property type="project" value="InterPro"/>
</dbReference>
<dbReference type="GO" id="GO:0061608">
    <property type="term" value="F:nuclear import signal receptor activity"/>
    <property type="evidence" value="ECO:0007669"/>
    <property type="project" value="InterPro"/>
</dbReference>
<dbReference type="FunCoup" id="A0A0D2X3C9">
    <property type="interactions" value="454"/>
</dbReference>
<feature type="region of interest" description="Disordered" evidence="7">
    <location>
        <begin position="1"/>
        <end position="49"/>
    </location>
</feature>
<keyword evidence="10" id="KW-1185">Reference proteome</keyword>
<dbReference type="AlphaFoldDB" id="A0A0D2X3C9"/>
<evidence type="ECO:0000259" key="8">
    <source>
        <dbReference type="PROSITE" id="PS51214"/>
    </source>
</evidence>
<dbReference type="PhylomeDB" id="A0A0D2X3C9"/>